<reference evidence="1 5" key="1">
    <citation type="journal article" date="2014" name="PLoS ONE">
        <title>Genome Information of Methylobacterium oryzae, a Plant-Probiotic Methylotroph in the Phyllosphere.</title>
        <authorList>
            <person name="Kwak M.J."/>
            <person name="Jeong H."/>
            <person name="Madhaiyan M."/>
            <person name="Lee Y."/>
            <person name="Sa T.M."/>
            <person name="Oh T.K."/>
            <person name="Kim J.F."/>
        </authorList>
    </citation>
    <scope>NUCLEOTIDE SEQUENCE [LARGE SCALE GENOMIC DNA]</scope>
    <source>
        <strain evidence="1 5">CBMB20</strain>
    </source>
</reference>
<name>A0A089NUW7_9HYPH</name>
<protein>
    <submittedName>
        <fullName evidence="1">Protein of unassigned function</fullName>
    </submittedName>
</protein>
<dbReference type="EMBL" id="CP003811">
    <property type="protein sequence ID" value="AIQ90578.1"/>
    <property type="molecule type" value="Genomic_DNA"/>
</dbReference>
<dbReference type="EMBL" id="CP003811">
    <property type="protein sequence ID" value="AIQ89648.1"/>
    <property type="molecule type" value="Genomic_DNA"/>
</dbReference>
<dbReference type="HOGENOM" id="CLU_3345846_0_0_5"/>
<proteinExistence type="predicted"/>
<evidence type="ECO:0000313" key="5">
    <source>
        <dbReference type="Proteomes" id="UP000029492"/>
    </source>
</evidence>
<dbReference type="KEGG" id="mor:MOC_3998"/>
<sequence length="37" mass="3798">MAVGAAKAVNPGGHVRQAYGDRVGNDLITGLFVTVSR</sequence>
<gene>
    <name evidence="1" type="ORF">MOC_1893</name>
    <name evidence="2" type="ORF">MOC_2823</name>
    <name evidence="3" type="ORF">MOC_3998</name>
    <name evidence="4" type="ORF">MOC_5082</name>
</gene>
<accession>A0A089NUW7</accession>
<evidence type="ECO:0000313" key="3">
    <source>
        <dbReference type="EMBL" id="AIQ91753.1"/>
    </source>
</evidence>
<dbReference type="AlphaFoldDB" id="A0A089NUW7"/>
<dbReference type="KEGG" id="mor:MOC_2823"/>
<dbReference type="KEGG" id="mor:MOC_5082"/>
<dbReference type="KEGG" id="mor:MOC_1893"/>
<organism evidence="1 5">
    <name type="scientific">Methylobacterium oryzae CBMB20</name>
    <dbReference type="NCBI Taxonomy" id="693986"/>
    <lineage>
        <taxon>Bacteria</taxon>
        <taxon>Pseudomonadati</taxon>
        <taxon>Pseudomonadota</taxon>
        <taxon>Alphaproteobacteria</taxon>
        <taxon>Hyphomicrobiales</taxon>
        <taxon>Methylobacteriaceae</taxon>
        <taxon>Methylobacterium</taxon>
    </lineage>
</organism>
<dbReference type="EMBL" id="CP003811">
    <property type="protein sequence ID" value="AIQ92837.1"/>
    <property type="molecule type" value="Genomic_DNA"/>
</dbReference>
<dbReference type="EMBL" id="CP003811">
    <property type="protein sequence ID" value="AIQ91753.1"/>
    <property type="molecule type" value="Genomic_DNA"/>
</dbReference>
<evidence type="ECO:0000313" key="2">
    <source>
        <dbReference type="EMBL" id="AIQ90578.1"/>
    </source>
</evidence>
<keyword evidence="5" id="KW-1185">Reference proteome</keyword>
<evidence type="ECO:0000313" key="1">
    <source>
        <dbReference type="EMBL" id="AIQ89648.1"/>
    </source>
</evidence>
<dbReference type="Proteomes" id="UP000029492">
    <property type="component" value="Chromosome"/>
</dbReference>
<evidence type="ECO:0000313" key="4">
    <source>
        <dbReference type="EMBL" id="AIQ92837.1"/>
    </source>
</evidence>